<dbReference type="InParanoid" id="A0A067QP12"/>
<dbReference type="SMART" id="SM01165">
    <property type="entry name" value="DUF1866"/>
    <property type="match status" value="1"/>
</dbReference>
<dbReference type="AlphaFoldDB" id="A0A067QP12"/>
<reference evidence="2 3" key="1">
    <citation type="journal article" date="2014" name="Nat. Commun.">
        <title>Molecular traces of alternative social organization in a termite genome.</title>
        <authorList>
            <person name="Terrapon N."/>
            <person name="Li C."/>
            <person name="Robertson H.M."/>
            <person name="Ji L."/>
            <person name="Meng X."/>
            <person name="Booth W."/>
            <person name="Chen Z."/>
            <person name="Childers C.P."/>
            <person name="Glastad K.M."/>
            <person name="Gokhale K."/>
            <person name="Gowin J."/>
            <person name="Gronenberg W."/>
            <person name="Hermansen R.A."/>
            <person name="Hu H."/>
            <person name="Hunt B.G."/>
            <person name="Huylmans A.K."/>
            <person name="Khalil S.M."/>
            <person name="Mitchell R.D."/>
            <person name="Munoz-Torres M.C."/>
            <person name="Mustard J.A."/>
            <person name="Pan H."/>
            <person name="Reese J.T."/>
            <person name="Scharf M.E."/>
            <person name="Sun F."/>
            <person name="Vogel H."/>
            <person name="Xiao J."/>
            <person name="Yang W."/>
            <person name="Yang Z."/>
            <person name="Yang Z."/>
            <person name="Zhou J."/>
            <person name="Zhu J."/>
            <person name="Brent C.S."/>
            <person name="Elsik C.G."/>
            <person name="Goodisman M.A."/>
            <person name="Liberles D.A."/>
            <person name="Roe R.M."/>
            <person name="Vargo E.L."/>
            <person name="Vilcinskas A."/>
            <person name="Wang J."/>
            <person name="Bornberg-Bauer E."/>
            <person name="Korb J."/>
            <person name="Zhang G."/>
            <person name="Liebig J."/>
        </authorList>
    </citation>
    <scope>NUCLEOTIDE SEQUENCE [LARGE SCALE GENOMIC DNA]</scope>
    <source>
        <tissue evidence="2">Whole organism</tissue>
    </source>
</reference>
<dbReference type="Pfam" id="PF08952">
    <property type="entry name" value="DUF1866"/>
    <property type="match status" value="1"/>
</dbReference>
<feature type="domain" description="Synaptojanin-1/2 RNA recognition motif" evidence="1">
    <location>
        <begin position="14"/>
        <end position="86"/>
    </location>
</feature>
<feature type="non-terminal residue" evidence="2">
    <location>
        <position position="86"/>
    </location>
</feature>
<dbReference type="SUPFAM" id="SSF54928">
    <property type="entry name" value="RNA-binding domain, RBD"/>
    <property type="match status" value="1"/>
</dbReference>
<dbReference type="GO" id="GO:0003676">
    <property type="term" value="F:nucleic acid binding"/>
    <property type="evidence" value="ECO:0007669"/>
    <property type="project" value="InterPro"/>
</dbReference>
<organism evidence="2 3">
    <name type="scientific">Zootermopsis nevadensis</name>
    <name type="common">Dampwood termite</name>
    <dbReference type="NCBI Taxonomy" id="136037"/>
    <lineage>
        <taxon>Eukaryota</taxon>
        <taxon>Metazoa</taxon>
        <taxon>Ecdysozoa</taxon>
        <taxon>Arthropoda</taxon>
        <taxon>Hexapoda</taxon>
        <taxon>Insecta</taxon>
        <taxon>Pterygota</taxon>
        <taxon>Neoptera</taxon>
        <taxon>Polyneoptera</taxon>
        <taxon>Dictyoptera</taxon>
        <taxon>Blattodea</taxon>
        <taxon>Blattoidea</taxon>
        <taxon>Termitoidae</taxon>
        <taxon>Termopsidae</taxon>
        <taxon>Zootermopsis</taxon>
    </lineage>
</organism>
<evidence type="ECO:0000313" key="3">
    <source>
        <dbReference type="Proteomes" id="UP000027135"/>
    </source>
</evidence>
<sequence>MHHDSDAVLRLLSTINRIRRGVLGSVVDDGEGSGEDVFDDNFMMVLLQELSQIGEVILVRFVEDTMWVTFRDGQCALMAAKKGTTQ</sequence>
<proteinExistence type="predicted"/>
<dbReference type="InterPro" id="IPR012677">
    <property type="entry name" value="Nucleotide-bd_a/b_plait_sf"/>
</dbReference>
<dbReference type="InterPro" id="IPR015047">
    <property type="entry name" value="SYNJ1/2_RRM"/>
</dbReference>
<accession>A0A067QP12</accession>
<keyword evidence="3" id="KW-1185">Reference proteome</keyword>
<dbReference type="EMBL" id="KK895347">
    <property type="protein sequence ID" value="KDQ65302.1"/>
    <property type="molecule type" value="Genomic_DNA"/>
</dbReference>
<dbReference type="Gene3D" id="3.30.70.330">
    <property type="match status" value="1"/>
</dbReference>
<dbReference type="eggNOG" id="KOG0566">
    <property type="taxonomic scope" value="Eukaryota"/>
</dbReference>
<dbReference type="InterPro" id="IPR035979">
    <property type="entry name" value="RBD_domain_sf"/>
</dbReference>
<dbReference type="STRING" id="136037.A0A067QP12"/>
<name>A0A067QP12_ZOONE</name>
<dbReference type="Proteomes" id="UP000027135">
    <property type="component" value="Unassembled WGS sequence"/>
</dbReference>
<gene>
    <name evidence="2" type="ORF">L798_00034</name>
</gene>
<evidence type="ECO:0000313" key="2">
    <source>
        <dbReference type="EMBL" id="KDQ65302.1"/>
    </source>
</evidence>
<evidence type="ECO:0000259" key="1">
    <source>
        <dbReference type="SMART" id="SM01165"/>
    </source>
</evidence>
<protein>
    <submittedName>
        <fullName evidence="2">Synaptojanin-1</fullName>
    </submittedName>
</protein>